<dbReference type="Proteomes" id="UP001596104">
    <property type="component" value="Unassembled WGS sequence"/>
</dbReference>
<gene>
    <name evidence="3" type="ORF">ACFPPC_19120</name>
</gene>
<dbReference type="InterPro" id="IPR051551">
    <property type="entry name" value="Autotransporter_adhesion"/>
</dbReference>
<dbReference type="SUPFAM" id="SSF51126">
    <property type="entry name" value="Pectin lyase-like"/>
    <property type="match status" value="2"/>
</dbReference>
<comment type="caution">
    <text evidence="3">The sequence shown here is derived from an EMBL/GenBank/DDBJ whole genome shotgun (WGS) entry which is preliminary data.</text>
</comment>
<evidence type="ECO:0000313" key="3">
    <source>
        <dbReference type="EMBL" id="MFC5394754.1"/>
    </source>
</evidence>
<dbReference type="RefSeq" id="WP_377010252.1">
    <property type="nucleotide sequence ID" value="NZ_JBHSLV010000032.1"/>
</dbReference>
<dbReference type="Gene3D" id="2.160.20.20">
    <property type="match status" value="2"/>
</dbReference>
<dbReference type="CDD" id="cd01344">
    <property type="entry name" value="PL2_Passenger_AT"/>
    <property type="match status" value="1"/>
</dbReference>
<dbReference type="NCBIfam" id="TIGR02601">
    <property type="entry name" value="autotrns_rpt"/>
    <property type="match status" value="4"/>
</dbReference>
<name>A0ABW0HFN5_9HYPH</name>
<dbReference type="InterPro" id="IPR013425">
    <property type="entry name" value="Autotrns_rpt"/>
</dbReference>
<reference evidence="4" key="1">
    <citation type="journal article" date="2019" name="Int. J. Syst. Evol. Microbiol.">
        <title>The Global Catalogue of Microorganisms (GCM) 10K type strain sequencing project: providing services to taxonomists for standard genome sequencing and annotation.</title>
        <authorList>
            <consortium name="The Broad Institute Genomics Platform"/>
            <consortium name="The Broad Institute Genome Sequencing Center for Infectious Disease"/>
            <person name="Wu L."/>
            <person name="Ma J."/>
        </authorList>
    </citation>
    <scope>NUCLEOTIDE SEQUENCE [LARGE SCALE GENOMIC DNA]</scope>
    <source>
        <strain evidence="4">CGMCC 1.16326</strain>
    </source>
</reference>
<evidence type="ECO:0000313" key="4">
    <source>
        <dbReference type="Proteomes" id="UP001596104"/>
    </source>
</evidence>
<accession>A0ABW0HFN5</accession>
<dbReference type="SUPFAM" id="SSF103515">
    <property type="entry name" value="Autotransporter"/>
    <property type="match status" value="1"/>
</dbReference>
<dbReference type="InterPro" id="IPR043990">
    <property type="entry name" value="AC_1"/>
</dbReference>
<dbReference type="PANTHER" id="PTHR35037:SF3">
    <property type="entry name" value="C-TERMINAL REGION OF AIDA-LIKE PROTEIN"/>
    <property type="match status" value="1"/>
</dbReference>
<protein>
    <submittedName>
        <fullName evidence="3">Autotransporter outer membrane beta-barrel domain-containing protein</fullName>
    </submittedName>
</protein>
<dbReference type="Pfam" id="PF12951">
    <property type="entry name" value="PATR"/>
    <property type="match status" value="6"/>
</dbReference>
<dbReference type="Gene3D" id="2.40.128.130">
    <property type="entry name" value="Autotransporter beta-domain"/>
    <property type="match status" value="1"/>
</dbReference>
<dbReference type="InterPro" id="IPR005546">
    <property type="entry name" value="Autotransporte_beta"/>
</dbReference>
<dbReference type="SMART" id="SM00869">
    <property type="entry name" value="Autotransporter"/>
    <property type="match status" value="1"/>
</dbReference>
<feature type="domain" description="Autotransporter" evidence="2">
    <location>
        <begin position="807"/>
        <end position="1091"/>
    </location>
</feature>
<dbReference type="Pfam" id="PF18883">
    <property type="entry name" value="AC_1"/>
    <property type="match status" value="1"/>
</dbReference>
<dbReference type="InterPro" id="IPR036709">
    <property type="entry name" value="Autotransporte_beta_dom_sf"/>
</dbReference>
<dbReference type="EMBL" id="JBHSLV010000032">
    <property type="protein sequence ID" value="MFC5394754.1"/>
    <property type="molecule type" value="Genomic_DNA"/>
</dbReference>
<dbReference type="InterPro" id="IPR006315">
    <property type="entry name" value="OM_autotransptr_brl_dom"/>
</dbReference>
<keyword evidence="1" id="KW-0732">Signal</keyword>
<evidence type="ECO:0000256" key="1">
    <source>
        <dbReference type="ARBA" id="ARBA00022729"/>
    </source>
</evidence>
<evidence type="ECO:0000259" key="2">
    <source>
        <dbReference type="PROSITE" id="PS51208"/>
    </source>
</evidence>
<dbReference type="NCBIfam" id="TIGR01414">
    <property type="entry name" value="autotrans_barl"/>
    <property type="match status" value="1"/>
</dbReference>
<dbReference type="PROSITE" id="PS51208">
    <property type="entry name" value="AUTOTRANSPORTER"/>
    <property type="match status" value="1"/>
</dbReference>
<dbReference type="Pfam" id="PF03797">
    <property type="entry name" value="Autotransporter"/>
    <property type="match status" value="1"/>
</dbReference>
<dbReference type="PANTHER" id="PTHR35037">
    <property type="entry name" value="C-TERMINAL REGION OF AIDA-LIKE PROTEIN"/>
    <property type="match status" value="1"/>
</dbReference>
<proteinExistence type="predicted"/>
<keyword evidence="4" id="KW-1185">Reference proteome</keyword>
<dbReference type="InterPro" id="IPR011050">
    <property type="entry name" value="Pectin_lyase_fold/virulence"/>
</dbReference>
<sequence length="1091" mass="110824">MRANCVHGAVNTACDSSPPNPFTSTIGSGNNAAMDNRTVTVGNGATVATGNANAISLRDNNTVTVQTGGTVRNSATSGSGLYGAGQNTIEFRNNGTLTVQQGAQVLSQGTSIPAEAVNLMGTGNTIINNGTIAATNAAAIWFESGTATNTIINNETGIIRAPGNVIGSSGNASVNFTNRGRVEGNLVFAGGADTLRLFTGSVITGNVAGGAGNDRIFLDGTGTASIPGNLTGFEVLTKSGSGTWTITGTISGPTVTAVEAGTLILTGNNTTYNGTMRVDPGATLEARAQSLPPTVSNNGLVRFTQPDNGSYAGPISGTGRVEKTGDGILTLAPVAPGGNSYSGGTTISGGTLAIARDAAIGATSGGLTFNGGALRYDAAFDLAATRAITINAAGGTIDTNGFTATIRRGITGEGALTVDGPGSLILTGASTYAGGTTINAGANLQLGNGGTDGSIVGDVANNGTLAFNRNDTSTFAGMISGTGSVRQDGTGTTVLTAANTYSGGTTISAGVLQLGNGSTTGSIQGDIVNNSVLAFNRSDILTVPGAISGTGSVRQEGTGTTVLTAANTYSGPTAVNSGTLRAGGVNVFSAASQTTVASAGTLDLDGFDQVLAGLSNAGAVRLSATANTALTVAGDYVGQGGTIRLSSVLGGDGSATDRLVIDGGRASGDTSLLISNAGGGGARTQGDGIRIVETVNGGTTTTNAFRLSGRVAAGAYEYQLFRGGYSGGSGDDWFLRNTMPVTPAESPGAGQPAAEVPPQIVLYRPEVALYSPVAGLARTLGAATIGRLGTLHERVGEQENLRDLGGRSPYANGAWARVFGERVQSRWSGDVDSRATGSLFGAQAGLDLIRTEPYAGGHRDHAGVYVAHSRYTAPRVSGFALGTLKLRVGRLELQGPAIGAYWTHFGPSGWYLDTVVQTNWVDVKAQSDYGAMLSTSGRGWSASLEGGYPIRFGAEGAWQIEPQAQLLWQRVSLKPGSDNYSTVSWKEGDEVTGRLGARLQYSVSSAGTLWQLYTRANLWHSFGGTDLAFFGASEPIRTRYGDTAFEFGAGITSRISRHVSLYAHADHRWSIGGSRSRESATQGSLGIRVNW</sequence>
<organism evidence="3 4">
    <name type="scientific">Bosea vestrisii</name>
    <dbReference type="NCBI Taxonomy" id="151416"/>
    <lineage>
        <taxon>Bacteria</taxon>
        <taxon>Pseudomonadati</taxon>
        <taxon>Pseudomonadota</taxon>
        <taxon>Alphaproteobacteria</taxon>
        <taxon>Hyphomicrobiales</taxon>
        <taxon>Boseaceae</taxon>
        <taxon>Bosea</taxon>
    </lineage>
</organism>
<dbReference type="InterPro" id="IPR012332">
    <property type="entry name" value="Autotransporter_pectin_lyase_C"/>
</dbReference>